<evidence type="ECO:0000313" key="2">
    <source>
        <dbReference type="EMBL" id="QVK22809.1"/>
    </source>
</evidence>
<name>A0ABX8DDJ4_9GAMM</name>
<keyword evidence="1" id="KW-1133">Transmembrane helix</keyword>
<sequence length="314" mass="37204">MAFSIMPNFKTYKILVIICILLVIVVSVRMMTNINPKVKRIYQSGNVIGVVVGNSHANRIMLNDDRIFYMNEDGNSILGSMKQIEYAIKEFKDLKFIIVNLTPMEMFAENFQKSSENDSLYKTMPNEYFKFFEKNISISQVDFIKKIKYIFKNFIDRNSNGHPFYLEGEFYKNGRKVIPSEIHRPNMEWLQLSHYRDGVFIPEYEEYGINLKRIESIVKEFIHIKIIAISMPLNYRYMNHLNNVLDDKELPNIDYFAKDMETIFGACYINLMNNSLPDKYFWDGDHLNQDGAEYMKETIVKRINECLHFQYNVH</sequence>
<organism evidence="2 3">
    <name type="scientific">Shewanella dokdonensis</name>
    <dbReference type="NCBI Taxonomy" id="712036"/>
    <lineage>
        <taxon>Bacteria</taxon>
        <taxon>Pseudomonadati</taxon>
        <taxon>Pseudomonadota</taxon>
        <taxon>Gammaproteobacteria</taxon>
        <taxon>Alteromonadales</taxon>
        <taxon>Shewanellaceae</taxon>
        <taxon>Shewanella</taxon>
    </lineage>
</organism>
<evidence type="ECO:0000256" key="1">
    <source>
        <dbReference type="SAM" id="Phobius"/>
    </source>
</evidence>
<keyword evidence="1" id="KW-0812">Transmembrane</keyword>
<dbReference type="EMBL" id="CP074572">
    <property type="protein sequence ID" value="QVK22809.1"/>
    <property type="molecule type" value="Genomic_DNA"/>
</dbReference>
<reference evidence="2 3" key="1">
    <citation type="journal article" date="2012" name="Int. J. Syst. Evol. Microbiol.">
        <title>Shewanella dokdonensis sp. nov., isolated from seawater.</title>
        <authorList>
            <person name="Sung H.R."/>
            <person name="Yoon J.H."/>
            <person name="Ghim S.Y."/>
        </authorList>
    </citation>
    <scope>NUCLEOTIDE SEQUENCE [LARGE SCALE GENOMIC DNA]</scope>
    <source>
        <strain evidence="2 3">DSM 23626</strain>
    </source>
</reference>
<dbReference type="Gene3D" id="3.40.50.1110">
    <property type="entry name" value="SGNH hydrolase"/>
    <property type="match status" value="1"/>
</dbReference>
<gene>
    <name evidence="2" type="ORF">KHX94_16605</name>
</gene>
<dbReference type="InterPro" id="IPR036514">
    <property type="entry name" value="SGNH_hydro_sf"/>
</dbReference>
<evidence type="ECO:0000313" key="3">
    <source>
        <dbReference type="Proteomes" id="UP000676428"/>
    </source>
</evidence>
<dbReference type="SUPFAM" id="SSF52266">
    <property type="entry name" value="SGNH hydrolase"/>
    <property type="match status" value="1"/>
</dbReference>
<feature type="transmembrane region" description="Helical" evidence="1">
    <location>
        <begin position="12"/>
        <end position="31"/>
    </location>
</feature>
<keyword evidence="3" id="KW-1185">Reference proteome</keyword>
<protein>
    <recommendedName>
        <fullName evidence="4">SGNH/GDSL hydrolase family protein</fullName>
    </recommendedName>
</protein>
<proteinExistence type="predicted"/>
<dbReference type="RefSeq" id="WP_213681459.1">
    <property type="nucleotide sequence ID" value="NZ_CP074572.1"/>
</dbReference>
<keyword evidence="1" id="KW-0472">Membrane</keyword>
<evidence type="ECO:0008006" key="4">
    <source>
        <dbReference type="Google" id="ProtNLM"/>
    </source>
</evidence>
<accession>A0ABX8DDJ4</accession>
<dbReference type="Proteomes" id="UP000676428">
    <property type="component" value="Chromosome"/>
</dbReference>